<evidence type="ECO:0000313" key="3">
    <source>
        <dbReference type="Proteomes" id="UP001219355"/>
    </source>
</evidence>
<evidence type="ECO:0000256" key="1">
    <source>
        <dbReference type="SAM" id="MobiDB-lite"/>
    </source>
</evidence>
<proteinExistence type="predicted"/>
<feature type="region of interest" description="Disordered" evidence="1">
    <location>
        <begin position="1"/>
        <end position="62"/>
    </location>
</feature>
<protein>
    <submittedName>
        <fullName evidence="2">Uncharacterized protein</fullName>
    </submittedName>
</protein>
<sequence length="90" mass="9237">MNRPGPGQQPFRGISGFPAQQQQAARSSNPSLLSSRMPNGKIGGAATWGFGGPIGGAPSIQNNQQRTVNTMNTFAQSVGGSQPATPLDLS</sequence>
<gene>
    <name evidence="2" type="ORF">PRK78_005197</name>
</gene>
<accession>A0AAF0DJC1</accession>
<organism evidence="2 3">
    <name type="scientific">Emydomyces testavorans</name>
    <dbReference type="NCBI Taxonomy" id="2070801"/>
    <lineage>
        <taxon>Eukaryota</taxon>
        <taxon>Fungi</taxon>
        <taxon>Dikarya</taxon>
        <taxon>Ascomycota</taxon>
        <taxon>Pezizomycotina</taxon>
        <taxon>Eurotiomycetes</taxon>
        <taxon>Eurotiomycetidae</taxon>
        <taxon>Onygenales</taxon>
        <taxon>Nannizziopsiaceae</taxon>
        <taxon>Emydomyces</taxon>
    </lineage>
</organism>
<reference evidence="2" key="1">
    <citation type="submission" date="2023-03" db="EMBL/GenBank/DDBJ databases">
        <title>Emydomyces testavorans Genome Sequence.</title>
        <authorList>
            <person name="Hoyer L."/>
        </authorList>
    </citation>
    <scope>NUCLEOTIDE SEQUENCE</scope>
    <source>
        <strain evidence="2">16-2883</strain>
    </source>
</reference>
<keyword evidence="3" id="KW-1185">Reference proteome</keyword>
<feature type="compositionally biased region" description="Polar residues" evidence="1">
    <location>
        <begin position="18"/>
        <end position="37"/>
    </location>
</feature>
<dbReference type="Proteomes" id="UP001219355">
    <property type="component" value="Chromosome 3"/>
</dbReference>
<evidence type="ECO:0000313" key="2">
    <source>
        <dbReference type="EMBL" id="WEW59717.1"/>
    </source>
</evidence>
<dbReference type="EMBL" id="CP120629">
    <property type="protein sequence ID" value="WEW59717.1"/>
    <property type="molecule type" value="Genomic_DNA"/>
</dbReference>
<name>A0AAF0DJC1_9EURO</name>
<dbReference type="AlphaFoldDB" id="A0AAF0DJC1"/>